<keyword evidence="3 10" id="KW-0813">Transport</keyword>
<comment type="subunit">
    <text evidence="2 10">Oligomeric complex that consists of at least the alpha, beta, beta', gamma, delta, epsilon and zeta subunits.</text>
</comment>
<gene>
    <name evidence="14" type="ORF">NSCI0253_LOCUS40531</name>
</gene>
<feature type="compositionally biased region" description="Basic and acidic residues" evidence="12">
    <location>
        <begin position="151"/>
        <end position="167"/>
    </location>
</feature>
<evidence type="ECO:0000256" key="12">
    <source>
        <dbReference type="SAM" id="MobiDB-lite"/>
    </source>
</evidence>
<evidence type="ECO:0000256" key="9">
    <source>
        <dbReference type="ARBA" id="ARBA00023329"/>
    </source>
</evidence>
<evidence type="ECO:0000313" key="14">
    <source>
        <dbReference type="EMBL" id="CAD8866176.1"/>
    </source>
</evidence>
<dbReference type="GO" id="GO:0000139">
    <property type="term" value="C:Golgi membrane"/>
    <property type="evidence" value="ECO:0007669"/>
    <property type="project" value="UniProtKB-SubCell"/>
</dbReference>
<feature type="domain" description="MHD" evidence="13">
    <location>
        <begin position="281"/>
        <end position="521"/>
    </location>
</feature>
<comment type="subcellular location">
    <subcellularLocation>
        <location evidence="10 11">Cytoplasm</location>
    </subcellularLocation>
    <subcellularLocation>
        <location evidence="10 11">Cytoplasmic vesicle</location>
        <location evidence="10 11">COPI-coated vesicle membrane</location>
        <topology evidence="10 11">Peripheral membrane protein</topology>
        <orientation evidence="10 11">Cytoplasmic side</orientation>
    </subcellularLocation>
    <subcellularLocation>
        <location evidence="10 11">Golgi apparatus membrane</location>
        <topology evidence="10 11">Peripheral membrane protein</topology>
        <orientation evidence="10 11">Cytoplasmic side</orientation>
    </subcellularLocation>
</comment>
<evidence type="ECO:0000256" key="6">
    <source>
        <dbReference type="ARBA" id="ARBA00022927"/>
    </source>
</evidence>
<comment type="similarity">
    <text evidence="1 10">Belongs to the adaptor complexes medium subunit family. Delta-COP subfamily.</text>
</comment>
<evidence type="ECO:0000256" key="3">
    <source>
        <dbReference type="ARBA" id="ARBA00022448"/>
    </source>
</evidence>
<evidence type="ECO:0000256" key="10">
    <source>
        <dbReference type="RuleBase" id="RU364018"/>
    </source>
</evidence>
<name>A0A7S1AVJ7_NOCSC</name>
<dbReference type="FunFam" id="3.30.450.60:FF:000003">
    <property type="entry name" value="Coatomer subunit delta"/>
    <property type="match status" value="1"/>
</dbReference>
<keyword evidence="5 10" id="KW-0931">ER-Golgi transport</keyword>
<dbReference type="EMBL" id="HBFQ01057080">
    <property type="protein sequence ID" value="CAD8866176.1"/>
    <property type="molecule type" value="Transcribed_RNA"/>
</dbReference>
<dbReference type="PROSITE" id="PS51072">
    <property type="entry name" value="MHD"/>
    <property type="match status" value="1"/>
</dbReference>
<feature type="compositionally biased region" description="Polar residues" evidence="12">
    <location>
        <begin position="175"/>
        <end position="185"/>
    </location>
</feature>
<evidence type="ECO:0000256" key="1">
    <source>
        <dbReference type="ARBA" id="ARBA00010516"/>
    </source>
</evidence>
<reference evidence="14" key="1">
    <citation type="submission" date="2021-01" db="EMBL/GenBank/DDBJ databases">
        <authorList>
            <person name="Corre E."/>
            <person name="Pelletier E."/>
            <person name="Niang G."/>
            <person name="Scheremetjew M."/>
            <person name="Finn R."/>
            <person name="Kale V."/>
            <person name="Holt S."/>
            <person name="Cochrane G."/>
            <person name="Meng A."/>
            <person name="Brown T."/>
            <person name="Cohen L."/>
        </authorList>
    </citation>
    <scope>NUCLEOTIDE SEQUENCE</scope>
</reference>
<evidence type="ECO:0000256" key="7">
    <source>
        <dbReference type="ARBA" id="ARBA00023034"/>
    </source>
</evidence>
<dbReference type="GO" id="GO:0006890">
    <property type="term" value="P:retrograde vesicle-mediated transport, Golgi to endoplasmic reticulum"/>
    <property type="evidence" value="ECO:0007669"/>
    <property type="project" value="UniProtKB-UniRule"/>
</dbReference>
<keyword evidence="8 10" id="KW-0472">Membrane</keyword>
<dbReference type="PANTHER" id="PTHR10121">
    <property type="entry name" value="COATOMER SUBUNIT DELTA"/>
    <property type="match status" value="1"/>
</dbReference>
<sequence>MVILSVAVVASSKTLIARQFVEMSRLRVEGLLSAFPKLMDSARDHTFIETETVRYVYQPMESLHLVLITNRSSNILEDLETLRLLAKVVQDCCQTVSEEQVLKHAFDIVFAFDEVISFGYRESVTLSQIKTYTEMDSHEEKLHQMIEKSKMNEARETAKKKQQEFARQRAKQPKEATSSLQSLGSGPSIGNDMSMSNMSNVSNMSNMSQTMQDPPSTSTWSTGMDDNAPATFKPKAPSKGMSLTKKKAGDLFAELEGTPADEGPAEDAAEAPAAPAVNPLLDPVKVDIEEKVTATLQLEGGLVGEAECVGQFQVTVLDTAKADLVCFKLGAQDQDFKYKVHPNLNKQSHSNNILEVREPSRAFRANAPAPLVKWRLTTSNESFLPVSLTCWPQATADGTSITLQLELTDNSATLEDVHIRFPAAPSCKPKILNVDAGEASYDQGAQQVHWYIPVVDQNDSDGSLEFSASADTASLLPYTFQAVVRGNTKCPMDITECYHQSSNDPISYACVKSSTYSFTVGG</sequence>
<accession>A0A7S1AVJ7</accession>
<dbReference type="SUPFAM" id="SSF64356">
    <property type="entry name" value="SNARE-like"/>
    <property type="match status" value="1"/>
</dbReference>
<dbReference type="Pfam" id="PF00928">
    <property type="entry name" value="Adap_comp_sub"/>
    <property type="match status" value="1"/>
</dbReference>
<organism evidence="14">
    <name type="scientific">Noctiluca scintillans</name>
    <name type="common">Sea sparkle</name>
    <name type="synonym">Red tide dinoflagellate</name>
    <dbReference type="NCBI Taxonomy" id="2966"/>
    <lineage>
        <taxon>Eukaryota</taxon>
        <taxon>Sar</taxon>
        <taxon>Alveolata</taxon>
        <taxon>Dinophyceae</taxon>
        <taxon>Noctilucales</taxon>
        <taxon>Noctilucaceae</taxon>
        <taxon>Noctiluca</taxon>
    </lineage>
</organism>
<evidence type="ECO:0000256" key="2">
    <source>
        <dbReference type="ARBA" id="ARBA00011775"/>
    </source>
</evidence>
<dbReference type="InterPro" id="IPR027059">
    <property type="entry name" value="Coatomer_dsu"/>
</dbReference>
<evidence type="ECO:0000259" key="13">
    <source>
        <dbReference type="PROSITE" id="PS51072"/>
    </source>
</evidence>
<evidence type="ECO:0000256" key="8">
    <source>
        <dbReference type="ARBA" id="ARBA00023136"/>
    </source>
</evidence>
<dbReference type="InterPro" id="IPR028565">
    <property type="entry name" value="MHD"/>
</dbReference>
<evidence type="ECO:0000256" key="11">
    <source>
        <dbReference type="RuleBase" id="RU366052"/>
    </source>
</evidence>
<proteinExistence type="inferred from homology"/>
<dbReference type="Gene3D" id="3.30.450.60">
    <property type="match status" value="1"/>
</dbReference>
<dbReference type="GO" id="GO:0051645">
    <property type="term" value="P:Golgi localization"/>
    <property type="evidence" value="ECO:0007669"/>
    <property type="project" value="TreeGrafter"/>
</dbReference>
<dbReference type="PANTHER" id="PTHR10121:SF0">
    <property type="entry name" value="COATOMER SUBUNIT DELTA"/>
    <property type="match status" value="1"/>
</dbReference>
<keyword evidence="4 10" id="KW-0963">Cytoplasm</keyword>
<dbReference type="SUPFAM" id="SSF49447">
    <property type="entry name" value="Second domain of Mu2 adaptin subunit (ap50) of ap2 adaptor"/>
    <property type="match status" value="1"/>
</dbReference>
<dbReference type="CDD" id="cd14830">
    <property type="entry name" value="Delta_COP_N"/>
    <property type="match status" value="1"/>
</dbReference>
<dbReference type="GO" id="GO:0015031">
    <property type="term" value="P:protein transport"/>
    <property type="evidence" value="ECO:0007669"/>
    <property type="project" value="UniProtKB-KW"/>
</dbReference>
<dbReference type="CDD" id="cd09254">
    <property type="entry name" value="AP_delta-COPI_MHD"/>
    <property type="match status" value="1"/>
</dbReference>
<dbReference type="AlphaFoldDB" id="A0A7S1AVJ7"/>
<feature type="compositionally biased region" description="Low complexity" evidence="12">
    <location>
        <begin position="191"/>
        <end position="208"/>
    </location>
</feature>
<comment type="function">
    <text evidence="10">The coatomer is a cytosolic protein complex that binds to dilysine motifs and reversibly associates with Golgi non-clathrin-coated vesicles, which further mediate biosynthetic protein transport from the ER, via the Golgi up to the trans Golgi network. Coatomer complex is required for budding from Golgi membranes, and is essential for the retrograde Golgi-to-ER transport of dilysine-tagged proteins.</text>
</comment>
<protein>
    <recommendedName>
        <fullName evidence="10">Coatomer subunit delta</fullName>
    </recommendedName>
</protein>
<evidence type="ECO:0000256" key="4">
    <source>
        <dbReference type="ARBA" id="ARBA00022490"/>
    </source>
</evidence>
<keyword evidence="9 10" id="KW-0968">Cytoplasmic vesicle</keyword>
<dbReference type="GO" id="GO:0030126">
    <property type="term" value="C:COPI vesicle coat"/>
    <property type="evidence" value="ECO:0007669"/>
    <property type="project" value="UniProtKB-UniRule"/>
</dbReference>
<keyword evidence="7 10" id="KW-0333">Golgi apparatus</keyword>
<dbReference type="InterPro" id="IPR036168">
    <property type="entry name" value="AP2_Mu_C_sf"/>
</dbReference>
<keyword evidence="6 10" id="KW-0653">Protein transport</keyword>
<feature type="compositionally biased region" description="Polar residues" evidence="12">
    <location>
        <begin position="209"/>
        <end position="224"/>
    </location>
</feature>
<feature type="region of interest" description="Disordered" evidence="12">
    <location>
        <begin position="151"/>
        <end position="242"/>
    </location>
</feature>
<evidence type="ECO:0000256" key="5">
    <source>
        <dbReference type="ARBA" id="ARBA00022892"/>
    </source>
</evidence>
<dbReference type="InterPro" id="IPR011012">
    <property type="entry name" value="Longin-like_dom_sf"/>
</dbReference>
<dbReference type="GO" id="GO:0006888">
    <property type="term" value="P:endoplasmic reticulum to Golgi vesicle-mediated transport"/>
    <property type="evidence" value="ECO:0007669"/>
    <property type="project" value="TreeGrafter"/>
</dbReference>